<gene>
    <name evidence="1" type="ORF">SDC9_181291</name>
</gene>
<organism evidence="1">
    <name type="scientific">bioreactor metagenome</name>
    <dbReference type="NCBI Taxonomy" id="1076179"/>
    <lineage>
        <taxon>unclassified sequences</taxon>
        <taxon>metagenomes</taxon>
        <taxon>ecological metagenomes</taxon>
    </lineage>
</organism>
<proteinExistence type="predicted"/>
<name>A0A645H6U2_9ZZZZ</name>
<comment type="caution">
    <text evidence="1">The sequence shown here is derived from an EMBL/GenBank/DDBJ whole genome shotgun (WGS) entry which is preliminary data.</text>
</comment>
<dbReference type="EMBL" id="VSSQ01086478">
    <property type="protein sequence ID" value="MPN33799.1"/>
    <property type="molecule type" value="Genomic_DNA"/>
</dbReference>
<protein>
    <submittedName>
        <fullName evidence="1">Uncharacterized protein</fullName>
    </submittedName>
</protein>
<reference evidence="1" key="1">
    <citation type="submission" date="2019-08" db="EMBL/GenBank/DDBJ databases">
        <authorList>
            <person name="Kucharzyk K."/>
            <person name="Murdoch R.W."/>
            <person name="Higgins S."/>
            <person name="Loffler F."/>
        </authorList>
    </citation>
    <scope>NUCLEOTIDE SEQUENCE</scope>
</reference>
<evidence type="ECO:0000313" key="1">
    <source>
        <dbReference type="EMBL" id="MPN33799.1"/>
    </source>
</evidence>
<dbReference type="AlphaFoldDB" id="A0A645H6U2"/>
<accession>A0A645H6U2</accession>
<sequence length="143" mass="17175">MKSGFWGNYRTGEYFEIDDHELWIRRGDNTSRLGISSDIEARFCEFTPRLDRDRFLPFLYASAPVMCWRAHGQYVTFEFNAVKWDLPLDMIRTWCRSNAGDFLGLKIVNFGTREFVRCLWKDFETMKNCRYPWEEAEKQVDLK</sequence>